<proteinExistence type="inferred from homology"/>
<dbReference type="AlphaFoldDB" id="A0A149RX59"/>
<dbReference type="InterPro" id="IPR023346">
    <property type="entry name" value="Lysozyme-like_dom_sf"/>
</dbReference>
<evidence type="ECO:0000256" key="1">
    <source>
        <dbReference type="ARBA" id="ARBA00009387"/>
    </source>
</evidence>
<dbReference type="EMBL" id="LHZG01000159">
    <property type="protein sequence ID" value="KXV18988.1"/>
    <property type="molecule type" value="Genomic_DNA"/>
</dbReference>
<sequence>MPFPLLACVIASAIRYDLPPRVLPIIQKVEGGAVGMVHQNRDGSADLGLMQINTRWVQTLADVAHLPATQTAARLVSDSCFNVAAAALILRTLINQEHGNVMQAIGDYHSHTPVLNESYRQKVLDTAKSLFSETEN</sequence>
<evidence type="ECO:0000259" key="2">
    <source>
        <dbReference type="Pfam" id="PF01464"/>
    </source>
</evidence>
<dbReference type="SUPFAM" id="SSF53955">
    <property type="entry name" value="Lysozyme-like"/>
    <property type="match status" value="1"/>
</dbReference>
<evidence type="ECO:0000313" key="3">
    <source>
        <dbReference type="EMBL" id="KXV18988.1"/>
    </source>
</evidence>
<dbReference type="CDD" id="cd13400">
    <property type="entry name" value="LT_IagB-like"/>
    <property type="match status" value="1"/>
</dbReference>
<evidence type="ECO:0000313" key="4">
    <source>
        <dbReference type="Proteomes" id="UP000075655"/>
    </source>
</evidence>
<reference evidence="3 4" key="1">
    <citation type="submission" date="2015-06" db="EMBL/GenBank/DDBJ databases">
        <title>Improved classification and identification of acetic acid bacteria using matrix-assisted laser desorption/ionization time-of-flight mass spectrometry; Gluconobacter nephelii and Gluconobacter uchimurae are later heterotypic synonyms of Gluconobacter japonicus and Gluconobacter oxydans, respectively.</title>
        <authorList>
            <person name="Li L."/>
            <person name="Cleenwerck I."/>
            <person name="De Vuyst L."/>
            <person name="Vandamme P."/>
        </authorList>
    </citation>
    <scope>NUCLEOTIDE SEQUENCE [LARGE SCALE GENOMIC DNA]</scope>
    <source>
        <strain evidence="3 4">LMG 1676</strain>
    </source>
</reference>
<dbReference type="Proteomes" id="UP000075655">
    <property type="component" value="Unassembled WGS sequence"/>
</dbReference>
<gene>
    <name evidence="3" type="ORF">AD934_06340</name>
</gene>
<accession>A0A149RX59</accession>
<dbReference type="RefSeq" id="WP_062501043.1">
    <property type="nucleotide sequence ID" value="NZ_LHZG01000159.1"/>
</dbReference>
<feature type="domain" description="Transglycosylase SLT" evidence="2">
    <location>
        <begin position="8"/>
        <end position="110"/>
    </location>
</feature>
<name>A0A149RX59_GLUOY</name>
<organism evidence="3 4">
    <name type="scientific">Gluconobacter oxydans</name>
    <name type="common">Gluconobacter suboxydans</name>
    <dbReference type="NCBI Taxonomy" id="442"/>
    <lineage>
        <taxon>Bacteria</taxon>
        <taxon>Pseudomonadati</taxon>
        <taxon>Pseudomonadota</taxon>
        <taxon>Alphaproteobacteria</taxon>
        <taxon>Acetobacterales</taxon>
        <taxon>Acetobacteraceae</taxon>
        <taxon>Gluconobacter</taxon>
    </lineage>
</organism>
<protein>
    <submittedName>
        <fullName evidence="3">Lytic transglycosylase</fullName>
    </submittedName>
</protein>
<dbReference type="Pfam" id="PF01464">
    <property type="entry name" value="SLT"/>
    <property type="match status" value="1"/>
</dbReference>
<dbReference type="InterPro" id="IPR008258">
    <property type="entry name" value="Transglycosylase_SLT_dom_1"/>
</dbReference>
<comment type="caution">
    <text evidence="3">The sequence shown here is derived from an EMBL/GenBank/DDBJ whole genome shotgun (WGS) entry which is preliminary data.</text>
</comment>
<dbReference type="PATRIC" id="fig|442.8.peg.793"/>
<comment type="similarity">
    <text evidence="1">Belongs to the virb1 family.</text>
</comment>
<dbReference type="Gene3D" id="1.10.530.10">
    <property type="match status" value="1"/>
</dbReference>